<dbReference type="PROSITE" id="PS51419">
    <property type="entry name" value="RAB"/>
    <property type="match status" value="1"/>
</dbReference>
<dbReference type="GO" id="GO:0003924">
    <property type="term" value="F:GTPase activity"/>
    <property type="evidence" value="ECO:0007669"/>
    <property type="project" value="InterPro"/>
</dbReference>
<dbReference type="KEGG" id="aplc:110987138"/>
<keyword evidence="5" id="KW-1185">Reference proteome</keyword>
<dbReference type="InterPro" id="IPR002035">
    <property type="entry name" value="VWF_A"/>
</dbReference>
<dbReference type="InterPro" id="IPR020849">
    <property type="entry name" value="Small_GTPase_Ras-type"/>
</dbReference>
<dbReference type="CDD" id="cd00198">
    <property type="entry name" value="vWFA"/>
    <property type="match status" value="1"/>
</dbReference>
<dbReference type="InterPro" id="IPR027417">
    <property type="entry name" value="P-loop_NTPase"/>
</dbReference>
<dbReference type="SUPFAM" id="SSF53300">
    <property type="entry name" value="vWA-like"/>
    <property type="match status" value="1"/>
</dbReference>
<dbReference type="SMART" id="SM00174">
    <property type="entry name" value="RHO"/>
    <property type="match status" value="1"/>
</dbReference>
<evidence type="ECO:0000259" key="4">
    <source>
        <dbReference type="PROSITE" id="PS50234"/>
    </source>
</evidence>
<dbReference type="GeneID" id="110987138"/>
<dbReference type="OrthoDB" id="1724672at2759"/>
<dbReference type="RefSeq" id="XP_022105296.1">
    <property type="nucleotide sequence ID" value="XM_022249604.1"/>
</dbReference>
<reference evidence="6" key="1">
    <citation type="submission" date="2025-08" db="UniProtKB">
        <authorList>
            <consortium name="RefSeq"/>
        </authorList>
    </citation>
    <scope>IDENTIFICATION</scope>
</reference>
<accession>A0A8B7ZPG0</accession>
<evidence type="ECO:0000313" key="6">
    <source>
        <dbReference type="RefSeq" id="XP_022105296.1"/>
    </source>
</evidence>
<dbReference type="InterPro" id="IPR005225">
    <property type="entry name" value="Small_GTP-bd"/>
</dbReference>
<dbReference type="GO" id="GO:0006886">
    <property type="term" value="P:intracellular protein transport"/>
    <property type="evidence" value="ECO:0007669"/>
    <property type="project" value="InterPro"/>
</dbReference>
<dbReference type="GO" id="GO:0006888">
    <property type="term" value="P:endoplasmic reticulum to Golgi vesicle-mediated transport"/>
    <property type="evidence" value="ECO:0007669"/>
    <property type="project" value="InterPro"/>
</dbReference>
<organism evidence="5 6">
    <name type="scientific">Acanthaster planci</name>
    <name type="common">Crown-of-thorns starfish</name>
    <dbReference type="NCBI Taxonomy" id="133434"/>
    <lineage>
        <taxon>Eukaryota</taxon>
        <taxon>Metazoa</taxon>
        <taxon>Echinodermata</taxon>
        <taxon>Eleutherozoa</taxon>
        <taxon>Asterozoa</taxon>
        <taxon>Asteroidea</taxon>
        <taxon>Valvatacea</taxon>
        <taxon>Valvatida</taxon>
        <taxon>Acanthasteridae</taxon>
        <taxon>Acanthaster</taxon>
    </lineage>
</organism>
<dbReference type="PROSITE" id="PS50234">
    <property type="entry name" value="VWFA"/>
    <property type="match status" value="1"/>
</dbReference>
<feature type="domain" description="VWFA" evidence="4">
    <location>
        <begin position="403"/>
        <end position="643"/>
    </location>
</feature>
<protein>
    <submittedName>
        <fullName evidence="6">Circularly permutated Ras protein 1-like</fullName>
    </submittedName>
</protein>
<dbReference type="GO" id="GO:0007165">
    <property type="term" value="P:signal transduction"/>
    <property type="evidence" value="ECO:0007669"/>
    <property type="project" value="InterPro"/>
</dbReference>
<evidence type="ECO:0000256" key="2">
    <source>
        <dbReference type="ARBA" id="ARBA00023134"/>
    </source>
</evidence>
<dbReference type="SMART" id="SM00175">
    <property type="entry name" value="RAB"/>
    <property type="match status" value="1"/>
</dbReference>
<dbReference type="Proteomes" id="UP000694845">
    <property type="component" value="Unplaced"/>
</dbReference>
<dbReference type="PANTHER" id="PTHR24070">
    <property type="entry name" value="RAS, DI-RAS, AND RHEB FAMILY MEMBERS OF SMALL GTPASE SUPERFAMILY"/>
    <property type="match status" value="1"/>
</dbReference>
<dbReference type="Gene3D" id="3.40.50.410">
    <property type="entry name" value="von Willebrand factor, type A domain"/>
    <property type="match status" value="1"/>
</dbReference>
<dbReference type="InterPro" id="IPR001806">
    <property type="entry name" value="Small_GTPase"/>
</dbReference>
<feature type="compositionally biased region" description="Polar residues" evidence="3">
    <location>
        <begin position="265"/>
        <end position="274"/>
    </location>
</feature>
<dbReference type="SMART" id="SM00173">
    <property type="entry name" value="RAS"/>
    <property type="match status" value="1"/>
</dbReference>
<dbReference type="AlphaFoldDB" id="A0A8B7ZPG0"/>
<gene>
    <name evidence="6" type="primary">LOC110987138</name>
</gene>
<proteinExistence type="predicted"/>
<dbReference type="Gene3D" id="2.30.30.380">
    <property type="entry name" value="Zn-finger domain of Sec23/24"/>
    <property type="match status" value="1"/>
</dbReference>
<dbReference type="OMA" id="FQVQIKY"/>
<name>A0A8B7ZPG0_ACAPL</name>
<evidence type="ECO:0000313" key="5">
    <source>
        <dbReference type="Proteomes" id="UP000694845"/>
    </source>
</evidence>
<dbReference type="NCBIfam" id="TIGR00231">
    <property type="entry name" value="small_GTP"/>
    <property type="match status" value="1"/>
</dbReference>
<dbReference type="SUPFAM" id="SSF82919">
    <property type="entry name" value="Zn-finger domain of Sec23/24"/>
    <property type="match status" value="1"/>
</dbReference>
<keyword evidence="1" id="KW-0547">Nucleotide-binding</keyword>
<keyword evidence="2" id="KW-0342">GTP-binding</keyword>
<dbReference type="GO" id="GO:0008270">
    <property type="term" value="F:zinc ion binding"/>
    <property type="evidence" value="ECO:0007669"/>
    <property type="project" value="InterPro"/>
</dbReference>
<dbReference type="SUPFAM" id="SSF52540">
    <property type="entry name" value="P-loop containing nucleoside triphosphate hydrolases"/>
    <property type="match status" value="2"/>
</dbReference>
<feature type="compositionally biased region" description="Acidic residues" evidence="3">
    <location>
        <begin position="19"/>
        <end position="33"/>
    </location>
</feature>
<feature type="region of interest" description="Disordered" evidence="3">
    <location>
        <begin position="259"/>
        <end position="292"/>
    </location>
</feature>
<dbReference type="GO" id="GO:0005525">
    <property type="term" value="F:GTP binding"/>
    <property type="evidence" value="ECO:0007669"/>
    <property type="project" value="UniProtKB-KW"/>
</dbReference>
<feature type="region of interest" description="Disordered" evidence="3">
    <location>
        <begin position="13"/>
        <end position="33"/>
    </location>
</feature>
<dbReference type="PROSITE" id="PS51421">
    <property type="entry name" value="RAS"/>
    <property type="match status" value="1"/>
</dbReference>
<evidence type="ECO:0000256" key="1">
    <source>
        <dbReference type="ARBA" id="ARBA00022741"/>
    </source>
</evidence>
<dbReference type="GO" id="GO:0030127">
    <property type="term" value="C:COPII vesicle coat"/>
    <property type="evidence" value="ECO:0007669"/>
    <property type="project" value="InterPro"/>
</dbReference>
<dbReference type="Pfam" id="PF00071">
    <property type="entry name" value="Ras"/>
    <property type="match status" value="2"/>
</dbReference>
<evidence type="ECO:0000256" key="3">
    <source>
        <dbReference type="SAM" id="MobiDB-lite"/>
    </source>
</evidence>
<dbReference type="InterPro" id="IPR036465">
    <property type="entry name" value="vWFA_dom_sf"/>
</dbReference>
<dbReference type="PRINTS" id="PR00449">
    <property type="entry name" value="RASTRNSFRMNG"/>
</dbReference>
<dbReference type="Gene3D" id="3.40.50.300">
    <property type="entry name" value="P-loop containing nucleotide triphosphate hydrolases"/>
    <property type="match status" value="2"/>
</dbReference>
<sequence>MEFGGKFVYMKKQRKREEEEKDKEEMADDENEEITEEDLILGLKTCSPLSADDGKTCMLDILDTAGQEEYSSVRDMYARSGDCFIIVYAIDDRKSFEEALRIYKWALRLRSVDRLPSILCGNKSDLADVREVPTDEAEKYARDNNMAFMETSAKTGENVKEAFQALIRCTPRTGVSYKVVVLGAGGVGKSSITIRFVSNQFVTDYDPTIEDTYMKEVVVDGIPAEMLKAEETQSVPPPPPPRVKKAGSVLGSFFNRRSAHRKNVQHQPAQQQSAPLPRVQSRAPAAHNAKKKKMVYRKADSNIVLLPLGNLANEPTVVTGDPVLCGECQSVLSHISKLDHTEAEGDGTRKWKCEFCSRVNEGLDIVEEEIPKEKSVDYLLEAAPEKAAEGDADGASQLKVTGTLVYCIDISGSMAATTQISALQSEWMALQGQGQGGPMYVTRLECMKMAVKRQLERYELEHPDKKIMLVTFSHDVTVYGDGSQVPTTITGQKLKETAVLLREGQELAAQFNVRQLSESSSFLKAKVEGLNEGGSTALGPALAVSLGLLAKQPGSEIVLCTDGMPNEGVGSLQGNRYDSEFYSEAGRIAEEQQTTISIIGIQTDNHCAFEQVSKCVSISSGTVNILNPHELTRQIRQLGQDKVVATNVEVTLMLHPTLQFDPETEGKQAEGKSKIVKNYGNVQQSTDLTFGFQLRPEISDSELTKLPFQVQIKYTKSDGRRFLRIVTEERETTTDRDQMEQNLNAAVTSVAAMRQAALYAEQNQTEKARLHLYSNSRFLTRQTTSDDQRESAANYLAAASDFDEVLQQRATSALLGASLDMAHTKVSKSKKANLQAFKPAKSKGSFAAKTRSVPKSISDQYYGIKSDDIIKKK</sequence>
<dbReference type="InterPro" id="IPR036174">
    <property type="entry name" value="Znf_Sec23_Sec24_sf"/>
</dbReference>